<gene>
    <name evidence="2" type="ORF">BDV36DRAFT_258791</name>
</gene>
<feature type="chain" id="PRO_5046142297" description="Secreted protein" evidence="1">
    <location>
        <begin position="25"/>
        <end position="82"/>
    </location>
</feature>
<evidence type="ECO:0008006" key="4">
    <source>
        <dbReference type="Google" id="ProtNLM"/>
    </source>
</evidence>
<sequence>MVFVRVVFLPWSIFILPFHDLSVTRENKLGGTVCASFNNCQRSIVARERSTAEKIRKKKEEFGTSYYSCSKSAPPPSQIPAA</sequence>
<keyword evidence="3" id="KW-1185">Reference proteome</keyword>
<evidence type="ECO:0000256" key="1">
    <source>
        <dbReference type="SAM" id="SignalP"/>
    </source>
</evidence>
<protein>
    <recommendedName>
        <fullName evidence="4">Secreted protein</fullName>
    </recommendedName>
</protein>
<feature type="signal peptide" evidence="1">
    <location>
        <begin position="1"/>
        <end position="24"/>
    </location>
</feature>
<evidence type="ECO:0000313" key="3">
    <source>
        <dbReference type="Proteomes" id="UP000325395"/>
    </source>
</evidence>
<dbReference type="Proteomes" id="UP000325395">
    <property type="component" value="Unassembled WGS sequence"/>
</dbReference>
<dbReference type="EMBL" id="ML735745">
    <property type="protein sequence ID" value="KAE8416920.1"/>
    <property type="molecule type" value="Genomic_DNA"/>
</dbReference>
<reference evidence="2 3" key="1">
    <citation type="submission" date="2019-04" db="EMBL/GenBank/DDBJ databases">
        <authorList>
            <consortium name="DOE Joint Genome Institute"/>
            <person name="Mondo S."/>
            <person name="Kjaerbolling I."/>
            <person name="Vesth T."/>
            <person name="Frisvad J.C."/>
            <person name="Nybo J.L."/>
            <person name="Theobald S."/>
            <person name="Kildgaard S."/>
            <person name="Isbrandt T."/>
            <person name="Kuo A."/>
            <person name="Sato A."/>
            <person name="Lyhne E.K."/>
            <person name="Kogle M.E."/>
            <person name="Wiebenga A."/>
            <person name="Kun R.S."/>
            <person name="Lubbers R.J."/>
            <person name="Makela M.R."/>
            <person name="Barry K."/>
            <person name="Chovatia M."/>
            <person name="Clum A."/>
            <person name="Daum C."/>
            <person name="Haridas S."/>
            <person name="He G."/>
            <person name="LaButti K."/>
            <person name="Lipzen A."/>
            <person name="Riley R."/>
            <person name="Salamov A."/>
            <person name="Simmons B.A."/>
            <person name="Magnuson J.K."/>
            <person name="Henrissat B."/>
            <person name="Mortensen U.H."/>
            <person name="Larsen T.O."/>
            <person name="Devries R.P."/>
            <person name="Grigoriev I.V."/>
            <person name="Machida M."/>
            <person name="Baker S.E."/>
            <person name="Andersen M.R."/>
            <person name="Cantor M.N."/>
            <person name="Hua S.X."/>
        </authorList>
    </citation>
    <scope>NUCLEOTIDE SEQUENCE [LARGE SCALE GENOMIC DNA]</scope>
    <source>
        <strain evidence="2 3">CBS 117616</strain>
    </source>
</reference>
<evidence type="ECO:0000313" key="2">
    <source>
        <dbReference type="EMBL" id="KAE8416920.1"/>
    </source>
</evidence>
<keyword evidence="1" id="KW-0732">Signal</keyword>
<accession>A0ABQ6WIH1</accession>
<name>A0ABQ6WIH1_9EURO</name>
<proteinExistence type="predicted"/>
<organism evidence="2 3">
    <name type="scientific">Aspergillus pseudocaelatus</name>
    <dbReference type="NCBI Taxonomy" id="1825620"/>
    <lineage>
        <taxon>Eukaryota</taxon>
        <taxon>Fungi</taxon>
        <taxon>Dikarya</taxon>
        <taxon>Ascomycota</taxon>
        <taxon>Pezizomycotina</taxon>
        <taxon>Eurotiomycetes</taxon>
        <taxon>Eurotiomycetidae</taxon>
        <taxon>Eurotiales</taxon>
        <taxon>Aspergillaceae</taxon>
        <taxon>Aspergillus</taxon>
        <taxon>Aspergillus subgen. Circumdati</taxon>
    </lineage>
</organism>